<accession>A0A7S3LIF6</accession>
<name>A0A7S3LIF6_9STRA</name>
<sequence length="346" mass="39794">MEGKPKSYLDTMKGAATSAYNKVKALNSVTKKKVHGVDLSTTEALQKAATKPLYPIYVLPVENLEKLDSLVHHEEALARGLLREIKPNGENGSAGTFTVFKTGANGTTGEVSNEFQWKYTDNLVVFSHRWIRPSLDPLKSHPDSEDGIKLRAIKNVIEKQKEIWTEMQGFEAPLYIWMDYLCVPQRDREKQKKAILSIPAYFRQSCKFIALADDEESFKTYLTRGWCRLEVISSRIPMPYGGQWYIPAQQHVFFMNDGTSKELDWDHFANPIDGDLTDESDREYIGSLMLYFSEEMTRFKNLDKGDVYYQHGEREFLLPEHIPDEVVEKMRKYASNNSRKTQQPGN</sequence>
<organism evidence="1">
    <name type="scientific">Aplanochytrium stocchinoi</name>
    <dbReference type="NCBI Taxonomy" id="215587"/>
    <lineage>
        <taxon>Eukaryota</taxon>
        <taxon>Sar</taxon>
        <taxon>Stramenopiles</taxon>
        <taxon>Bigyra</taxon>
        <taxon>Labyrinthulomycetes</taxon>
        <taxon>Thraustochytrida</taxon>
        <taxon>Thraustochytriidae</taxon>
        <taxon>Aplanochytrium</taxon>
    </lineage>
</organism>
<gene>
    <name evidence="1" type="ORF">ASTO00021_LOCUS1317</name>
</gene>
<evidence type="ECO:0008006" key="2">
    <source>
        <dbReference type="Google" id="ProtNLM"/>
    </source>
</evidence>
<proteinExistence type="predicted"/>
<evidence type="ECO:0000313" key="1">
    <source>
        <dbReference type="EMBL" id="CAE0430966.1"/>
    </source>
</evidence>
<protein>
    <recommendedName>
        <fullName evidence="2">Heterokaryon incompatibility domain-containing protein</fullName>
    </recommendedName>
</protein>
<reference evidence="1" key="1">
    <citation type="submission" date="2021-01" db="EMBL/GenBank/DDBJ databases">
        <authorList>
            <person name="Corre E."/>
            <person name="Pelletier E."/>
            <person name="Niang G."/>
            <person name="Scheremetjew M."/>
            <person name="Finn R."/>
            <person name="Kale V."/>
            <person name="Holt S."/>
            <person name="Cochrane G."/>
            <person name="Meng A."/>
            <person name="Brown T."/>
            <person name="Cohen L."/>
        </authorList>
    </citation>
    <scope>NUCLEOTIDE SEQUENCE</scope>
    <source>
        <strain evidence="1">GSBS06</strain>
    </source>
</reference>
<dbReference type="AlphaFoldDB" id="A0A7S3LIF6"/>
<dbReference type="EMBL" id="HBIN01002064">
    <property type="protein sequence ID" value="CAE0430966.1"/>
    <property type="molecule type" value="Transcribed_RNA"/>
</dbReference>